<accession>A0A1M5X390</accession>
<evidence type="ECO:0000313" key="3">
    <source>
        <dbReference type="Proteomes" id="UP000184526"/>
    </source>
</evidence>
<dbReference type="Pfam" id="PF00535">
    <property type="entry name" value="Glycos_transf_2"/>
    <property type="match status" value="1"/>
</dbReference>
<keyword evidence="2" id="KW-0808">Transferase</keyword>
<dbReference type="InterPro" id="IPR001173">
    <property type="entry name" value="Glyco_trans_2-like"/>
</dbReference>
<proteinExistence type="predicted"/>
<keyword evidence="3" id="KW-1185">Reference proteome</keyword>
<reference evidence="2 3" key="1">
    <citation type="submission" date="2016-11" db="EMBL/GenBank/DDBJ databases">
        <authorList>
            <person name="Jaros S."/>
            <person name="Januszkiewicz K."/>
            <person name="Wedrychowicz H."/>
        </authorList>
    </citation>
    <scope>NUCLEOTIDE SEQUENCE [LARGE SCALE GENOMIC DNA]</scope>
    <source>
        <strain evidence="2 3">DSM 3089</strain>
    </source>
</reference>
<dbReference type="InterPro" id="IPR050834">
    <property type="entry name" value="Glycosyltransf_2"/>
</dbReference>
<dbReference type="InterPro" id="IPR029044">
    <property type="entry name" value="Nucleotide-diphossugar_trans"/>
</dbReference>
<dbReference type="SUPFAM" id="SSF53448">
    <property type="entry name" value="Nucleotide-diphospho-sugar transferases"/>
    <property type="match status" value="1"/>
</dbReference>
<dbReference type="PANTHER" id="PTHR43685:SF2">
    <property type="entry name" value="GLYCOSYLTRANSFERASE 2-LIKE DOMAIN-CONTAINING PROTEIN"/>
    <property type="match status" value="1"/>
</dbReference>
<sequence>MVKGMISCIIPTYKRSDTLIRAINSVINQTYKNIEILVIDDNDPNSEESMLVEKRLKDIFDKRLRYIKQLKHINGAAARNVGIKSSNGEFIAFLDDDDEWEYTKLERQMDVFLNDINCSGVSTLYKYYKNGVPIRKCSVYETNDLHKKVLERSVAICTPTVLLKKSCIDESGYFDESLIRHQDIQLFLDFLLKYNIKLLPEYMVRINTELEENRPTTQNIISIKEEFFKKTQRHFEIYDKKVQRQIYSAHYFEIILVAIRERNYKIVIKYIMKIGININAYLSVLRRFKERNRNSITSK</sequence>
<dbReference type="Gene3D" id="3.90.550.10">
    <property type="entry name" value="Spore Coat Polysaccharide Biosynthesis Protein SpsA, Chain A"/>
    <property type="match status" value="1"/>
</dbReference>
<dbReference type="OrthoDB" id="9785185at2"/>
<dbReference type="STRING" id="1121306.SAMN02745196_01965"/>
<feature type="domain" description="Glycosyltransferase 2-like" evidence="1">
    <location>
        <begin position="7"/>
        <end position="137"/>
    </location>
</feature>
<dbReference type="PANTHER" id="PTHR43685">
    <property type="entry name" value="GLYCOSYLTRANSFERASE"/>
    <property type="match status" value="1"/>
</dbReference>
<dbReference type="Proteomes" id="UP000184526">
    <property type="component" value="Unassembled WGS sequence"/>
</dbReference>
<dbReference type="GO" id="GO:0016740">
    <property type="term" value="F:transferase activity"/>
    <property type="evidence" value="ECO:0007669"/>
    <property type="project" value="UniProtKB-KW"/>
</dbReference>
<dbReference type="RefSeq" id="WP_072831853.1">
    <property type="nucleotide sequence ID" value="NZ_FQXP01000007.1"/>
</dbReference>
<gene>
    <name evidence="2" type="ORF">SAMN02745196_01965</name>
</gene>
<organism evidence="2 3">
    <name type="scientific">Clostridium collagenovorans DSM 3089</name>
    <dbReference type="NCBI Taxonomy" id="1121306"/>
    <lineage>
        <taxon>Bacteria</taxon>
        <taxon>Bacillati</taxon>
        <taxon>Bacillota</taxon>
        <taxon>Clostridia</taxon>
        <taxon>Eubacteriales</taxon>
        <taxon>Clostridiaceae</taxon>
        <taxon>Clostridium</taxon>
    </lineage>
</organism>
<evidence type="ECO:0000313" key="2">
    <source>
        <dbReference type="EMBL" id="SHH94279.1"/>
    </source>
</evidence>
<dbReference type="AlphaFoldDB" id="A0A1M5X390"/>
<protein>
    <submittedName>
        <fullName evidence="2">Glycosyltransferase involved in cell wall bisynthesis</fullName>
    </submittedName>
</protein>
<dbReference type="EMBL" id="FQXP01000007">
    <property type="protein sequence ID" value="SHH94279.1"/>
    <property type="molecule type" value="Genomic_DNA"/>
</dbReference>
<dbReference type="CDD" id="cd00761">
    <property type="entry name" value="Glyco_tranf_GTA_type"/>
    <property type="match status" value="1"/>
</dbReference>
<name>A0A1M5X390_9CLOT</name>
<evidence type="ECO:0000259" key="1">
    <source>
        <dbReference type="Pfam" id="PF00535"/>
    </source>
</evidence>